<dbReference type="PANTHER" id="PTHR33121:SF82">
    <property type="entry name" value="SIGNAL TRANSDUCTION PROTEIN CONTAINING A EAL DOMAIN"/>
    <property type="match status" value="1"/>
</dbReference>
<dbReference type="CDD" id="cd01948">
    <property type="entry name" value="EAL"/>
    <property type="match status" value="1"/>
</dbReference>
<reference evidence="2 3" key="1">
    <citation type="submission" date="2016-01" db="EMBL/GenBank/DDBJ databases">
        <title>Investigation of taxonomic status of Bacillus aminovorans.</title>
        <authorList>
            <person name="Verma A."/>
            <person name="Pal Y."/>
            <person name="Krishnamurthi S."/>
        </authorList>
    </citation>
    <scope>NUCLEOTIDE SEQUENCE [LARGE SCALE GENOMIC DNA]</scope>
    <source>
        <strain evidence="2 3">DSM 1314</strain>
    </source>
</reference>
<dbReference type="AlphaFoldDB" id="A0A177LA99"/>
<dbReference type="Pfam" id="PF00563">
    <property type="entry name" value="EAL"/>
    <property type="match status" value="1"/>
</dbReference>
<comment type="caution">
    <text evidence="2">The sequence shown here is derived from an EMBL/GenBank/DDBJ whole genome shotgun (WGS) entry which is preliminary data.</text>
</comment>
<evidence type="ECO:0000313" key="3">
    <source>
        <dbReference type="Proteomes" id="UP000076935"/>
    </source>
</evidence>
<accession>A0A177LA99</accession>
<name>A0A177LA99_9BACI</name>
<sequence length="401" mass="46611">MDALEIMSNLDRVIPYYQPIFSADEHKIAGYEVLGRYMDGEKAKSLGGFFHDEDTPDEYRHEVEDVILKKALDDYTAEKQKSFLFINRQVSGLLEDYGESFLAIIESYTDKGVTLDKIVLEISAAEYSASLDNVLRYYKTLGIRLAVDHLGEAEDDIRHFASYSPDILKVSLQALRKDAGDQTYKNIVYSLSMFARKIGASLLFETVEVEYQLQYAWKNGGRYYQGFYLAEPSPVFVNPDQLKAMLREKCSQFISYEKQALNSVYTLADKIEMELDTILSKSKSASKEKLLEEIGQHFDGMCFRLYICDENGFELTPNYFKKEGEWVFQPEYFDKNWSWRPYFLENILRMRKNGGGLISDLYSDIETGETIRTFSCPIRDNEYLFFDIPYEFLYDQEGLLY</sequence>
<dbReference type="InterPro" id="IPR001633">
    <property type="entry name" value="EAL_dom"/>
</dbReference>
<dbReference type="RefSeq" id="WP_063965004.1">
    <property type="nucleotide sequence ID" value="NZ_JBCNAN010000043.1"/>
</dbReference>
<dbReference type="PROSITE" id="PS50883">
    <property type="entry name" value="EAL"/>
    <property type="match status" value="1"/>
</dbReference>
<dbReference type="STRING" id="29332.AWH48_10075"/>
<gene>
    <name evidence="2" type="ORF">AWH49_01800</name>
</gene>
<dbReference type="Gene3D" id="3.30.450.20">
    <property type="entry name" value="PAS domain"/>
    <property type="match status" value="1"/>
</dbReference>
<organism evidence="2 3">
    <name type="scientific">Domibacillus aminovorans</name>
    <dbReference type="NCBI Taxonomy" id="29332"/>
    <lineage>
        <taxon>Bacteria</taxon>
        <taxon>Bacillati</taxon>
        <taxon>Bacillota</taxon>
        <taxon>Bacilli</taxon>
        <taxon>Bacillales</taxon>
        <taxon>Bacillaceae</taxon>
        <taxon>Domibacillus</taxon>
    </lineage>
</organism>
<keyword evidence="3" id="KW-1185">Reference proteome</keyword>
<dbReference type="PANTHER" id="PTHR33121">
    <property type="entry name" value="CYCLIC DI-GMP PHOSPHODIESTERASE PDEF"/>
    <property type="match status" value="1"/>
</dbReference>
<dbReference type="Pfam" id="PF10388">
    <property type="entry name" value="YkuI_C"/>
    <property type="match status" value="1"/>
</dbReference>
<protein>
    <submittedName>
        <fullName evidence="2">Diguanylate phosphodiesterase</fullName>
    </submittedName>
</protein>
<dbReference type="EMBL" id="LQWY01000012">
    <property type="protein sequence ID" value="OAH62227.1"/>
    <property type="molecule type" value="Genomic_DNA"/>
</dbReference>
<dbReference type="SUPFAM" id="SSF141868">
    <property type="entry name" value="EAL domain-like"/>
    <property type="match status" value="1"/>
</dbReference>
<evidence type="ECO:0000313" key="2">
    <source>
        <dbReference type="EMBL" id="OAH62227.1"/>
    </source>
</evidence>
<dbReference type="SMART" id="SM00052">
    <property type="entry name" value="EAL"/>
    <property type="match status" value="1"/>
</dbReference>
<dbReference type="Proteomes" id="UP000076935">
    <property type="component" value="Unassembled WGS sequence"/>
</dbReference>
<dbReference type="SUPFAM" id="SSF103190">
    <property type="entry name" value="Sensory domain-like"/>
    <property type="match status" value="1"/>
</dbReference>
<dbReference type="Gene3D" id="1.20.5.170">
    <property type="match status" value="1"/>
</dbReference>
<evidence type="ECO:0000259" key="1">
    <source>
        <dbReference type="PROSITE" id="PS50883"/>
    </source>
</evidence>
<proteinExistence type="predicted"/>
<feature type="domain" description="EAL" evidence="1">
    <location>
        <begin position="1"/>
        <end position="246"/>
    </location>
</feature>
<dbReference type="InterPro" id="IPR018842">
    <property type="entry name" value="YkuI_C"/>
</dbReference>
<dbReference type="InterPro" id="IPR029151">
    <property type="entry name" value="Sensor-like_sf"/>
</dbReference>
<dbReference type="GO" id="GO:0071111">
    <property type="term" value="F:cyclic-guanylate-specific phosphodiesterase activity"/>
    <property type="evidence" value="ECO:0007669"/>
    <property type="project" value="InterPro"/>
</dbReference>
<dbReference type="Gene3D" id="3.20.20.450">
    <property type="entry name" value="EAL domain"/>
    <property type="match status" value="1"/>
</dbReference>
<dbReference type="InterPro" id="IPR050706">
    <property type="entry name" value="Cyclic-di-GMP_PDE-like"/>
</dbReference>
<dbReference type="InterPro" id="IPR035919">
    <property type="entry name" value="EAL_sf"/>
</dbReference>